<evidence type="ECO:0000313" key="14">
    <source>
        <dbReference type="EMBL" id="KAF7635773.1"/>
    </source>
</evidence>
<dbReference type="InterPro" id="IPR016181">
    <property type="entry name" value="Acyl_CoA_acyltransferase"/>
</dbReference>
<comment type="subcellular location">
    <subcellularLocation>
        <location evidence="2">Cytoplasmic vesicle</location>
        <location evidence="2">COPI-coated vesicle membrane</location>
        <topology evidence="2">Peripheral membrane protein</topology>
        <orientation evidence="2">Cytoplasmic side</orientation>
    </subcellularLocation>
    <subcellularLocation>
        <location evidence="1">Golgi apparatus membrane</location>
        <topology evidence="1">Peripheral membrane protein</topology>
        <orientation evidence="1">Cytoplasmic side</orientation>
    </subcellularLocation>
</comment>
<feature type="repeat" description="WD" evidence="12">
    <location>
        <begin position="95"/>
        <end position="127"/>
    </location>
</feature>
<keyword evidence="9" id="KW-0333">Golgi apparatus</keyword>
<dbReference type="InterPro" id="IPR020472">
    <property type="entry name" value="WD40_PAC1"/>
</dbReference>
<dbReference type="Gene3D" id="1.25.40.470">
    <property type="match status" value="1"/>
</dbReference>
<organism evidence="14 15">
    <name type="scientific">Meloidogyne graminicola</name>
    <dbReference type="NCBI Taxonomy" id="189291"/>
    <lineage>
        <taxon>Eukaryota</taxon>
        <taxon>Metazoa</taxon>
        <taxon>Ecdysozoa</taxon>
        <taxon>Nematoda</taxon>
        <taxon>Chromadorea</taxon>
        <taxon>Rhabditida</taxon>
        <taxon>Tylenchina</taxon>
        <taxon>Tylenchomorpha</taxon>
        <taxon>Tylenchoidea</taxon>
        <taxon>Meloidogynidae</taxon>
        <taxon>Meloidogyninae</taxon>
        <taxon>Meloidogyne</taxon>
    </lineage>
</organism>
<dbReference type="AlphaFoldDB" id="A0A8S9ZRF8"/>
<dbReference type="Pfam" id="PF00583">
    <property type="entry name" value="Acetyltransf_1"/>
    <property type="match status" value="1"/>
</dbReference>
<dbReference type="InterPro" id="IPR015943">
    <property type="entry name" value="WD40/YVTN_repeat-like_dom_sf"/>
</dbReference>
<dbReference type="FunFam" id="2.130.10.10:FF:000008">
    <property type="entry name" value="Coatomer subunit beta"/>
    <property type="match status" value="1"/>
</dbReference>
<dbReference type="GO" id="GO:0000139">
    <property type="term" value="C:Golgi membrane"/>
    <property type="evidence" value="ECO:0007669"/>
    <property type="project" value="UniProtKB-SubCell"/>
</dbReference>
<dbReference type="InterPro" id="IPR036322">
    <property type="entry name" value="WD40_repeat_dom_sf"/>
</dbReference>
<dbReference type="SUPFAM" id="SSF50978">
    <property type="entry name" value="WD40 repeat-like"/>
    <property type="match status" value="2"/>
</dbReference>
<dbReference type="PRINTS" id="PR00320">
    <property type="entry name" value="GPROTEINBRPT"/>
</dbReference>
<feature type="repeat" description="WD" evidence="12">
    <location>
        <begin position="181"/>
        <end position="224"/>
    </location>
</feature>
<dbReference type="GO" id="GO:0006890">
    <property type="term" value="P:retrograde vesicle-mediated transport, Golgi to endoplasmic reticulum"/>
    <property type="evidence" value="ECO:0007669"/>
    <property type="project" value="TreeGrafter"/>
</dbReference>
<dbReference type="GO" id="GO:0005198">
    <property type="term" value="F:structural molecule activity"/>
    <property type="evidence" value="ECO:0007669"/>
    <property type="project" value="InterPro"/>
</dbReference>
<dbReference type="GO" id="GO:0030126">
    <property type="term" value="C:COPI vesicle coat"/>
    <property type="evidence" value="ECO:0007669"/>
    <property type="project" value="TreeGrafter"/>
</dbReference>
<dbReference type="Pfam" id="PF23953">
    <property type="entry name" value="TPR_COPA_B"/>
    <property type="match status" value="1"/>
</dbReference>
<evidence type="ECO:0000313" key="15">
    <source>
        <dbReference type="Proteomes" id="UP000605970"/>
    </source>
</evidence>
<keyword evidence="4" id="KW-0963">Cytoplasm</keyword>
<evidence type="ECO:0000256" key="6">
    <source>
        <dbReference type="ARBA" id="ARBA00022737"/>
    </source>
</evidence>
<dbReference type="SMART" id="SM00320">
    <property type="entry name" value="WD40"/>
    <property type="match status" value="6"/>
</dbReference>
<evidence type="ECO:0000256" key="12">
    <source>
        <dbReference type="PROSITE-ProRule" id="PRU00221"/>
    </source>
</evidence>
<evidence type="ECO:0000256" key="7">
    <source>
        <dbReference type="ARBA" id="ARBA00022892"/>
    </source>
</evidence>
<keyword evidence="8" id="KW-0653">Protein transport</keyword>
<dbReference type="SUPFAM" id="SSF55729">
    <property type="entry name" value="Acyl-CoA N-acyltransferases (Nat)"/>
    <property type="match status" value="1"/>
</dbReference>
<dbReference type="PANTHER" id="PTHR19876:SF2">
    <property type="entry name" value="COATOMER SUBUNIT BETA"/>
    <property type="match status" value="1"/>
</dbReference>
<dbReference type="GO" id="GO:0006891">
    <property type="term" value="P:intra-Golgi vesicle-mediated transport"/>
    <property type="evidence" value="ECO:0007669"/>
    <property type="project" value="TreeGrafter"/>
</dbReference>
<evidence type="ECO:0000256" key="9">
    <source>
        <dbReference type="ARBA" id="ARBA00023034"/>
    </source>
</evidence>
<dbReference type="GO" id="GO:0006886">
    <property type="term" value="P:intracellular protein transport"/>
    <property type="evidence" value="ECO:0007669"/>
    <property type="project" value="InterPro"/>
</dbReference>
<dbReference type="CDD" id="cd00200">
    <property type="entry name" value="WD40"/>
    <property type="match status" value="1"/>
</dbReference>
<keyword evidence="15" id="KW-1185">Reference proteome</keyword>
<dbReference type="Pfam" id="PF00400">
    <property type="entry name" value="WD40"/>
    <property type="match status" value="5"/>
</dbReference>
<evidence type="ECO:0000256" key="4">
    <source>
        <dbReference type="ARBA" id="ARBA00022490"/>
    </source>
</evidence>
<evidence type="ECO:0000256" key="1">
    <source>
        <dbReference type="ARBA" id="ARBA00004255"/>
    </source>
</evidence>
<evidence type="ECO:0000256" key="3">
    <source>
        <dbReference type="ARBA" id="ARBA00022448"/>
    </source>
</evidence>
<name>A0A8S9ZRF8_9BILA</name>
<dbReference type="PROSITE" id="PS51186">
    <property type="entry name" value="GNAT"/>
    <property type="match status" value="1"/>
</dbReference>
<gene>
    <name evidence="14" type="ORF">Mgra_00004865</name>
</gene>
<keyword evidence="10" id="KW-0472">Membrane</keyword>
<dbReference type="GO" id="GO:0006888">
    <property type="term" value="P:endoplasmic reticulum to Golgi vesicle-mediated transport"/>
    <property type="evidence" value="ECO:0007669"/>
    <property type="project" value="TreeGrafter"/>
</dbReference>
<dbReference type="Pfam" id="PF04053">
    <property type="entry name" value="B-prop_COPA_B_2nd"/>
    <property type="match status" value="1"/>
</dbReference>
<dbReference type="GO" id="GO:0016747">
    <property type="term" value="F:acyltransferase activity, transferring groups other than amino-acyl groups"/>
    <property type="evidence" value="ECO:0007669"/>
    <property type="project" value="InterPro"/>
</dbReference>
<feature type="repeat" description="WD" evidence="12">
    <location>
        <begin position="225"/>
        <end position="266"/>
    </location>
</feature>
<evidence type="ECO:0000256" key="11">
    <source>
        <dbReference type="ARBA" id="ARBA00032920"/>
    </source>
</evidence>
<dbReference type="PROSITE" id="PS50082">
    <property type="entry name" value="WD_REPEATS_2"/>
    <property type="match status" value="4"/>
</dbReference>
<dbReference type="InterPro" id="IPR056176">
    <property type="entry name" value="TPR_COPA_B"/>
</dbReference>
<feature type="domain" description="N-acetyltransferase" evidence="13">
    <location>
        <begin position="673"/>
        <end position="824"/>
    </location>
</feature>
<accession>A0A8S9ZRF8</accession>
<evidence type="ECO:0000259" key="13">
    <source>
        <dbReference type="PROSITE" id="PS51186"/>
    </source>
</evidence>
<comment type="caution">
    <text evidence="14">The sequence shown here is derived from an EMBL/GenBank/DDBJ whole genome shotgun (WGS) entry which is preliminary data.</text>
</comment>
<keyword evidence="7" id="KW-0931">ER-Golgi transport</keyword>
<evidence type="ECO:0000256" key="2">
    <source>
        <dbReference type="ARBA" id="ARBA00004347"/>
    </source>
</evidence>
<reference evidence="14" key="1">
    <citation type="journal article" date="2020" name="Ecol. Evol.">
        <title>Genome structure and content of the rice root-knot nematode (Meloidogyne graminicola).</title>
        <authorList>
            <person name="Phan N.T."/>
            <person name="Danchin E.G.J."/>
            <person name="Klopp C."/>
            <person name="Perfus-Barbeoch L."/>
            <person name="Kozlowski D.K."/>
            <person name="Koutsovoulos G.D."/>
            <person name="Lopez-Roques C."/>
            <person name="Bouchez O."/>
            <person name="Zahm M."/>
            <person name="Besnard G."/>
            <person name="Bellafiore S."/>
        </authorList>
    </citation>
    <scope>NUCLEOTIDE SEQUENCE</scope>
    <source>
        <strain evidence="14">VN-18</strain>
    </source>
</reference>
<dbReference type="Proteomes" id="UP000605970">
    <property type="component" value="Unassembled WGS sequence"/>
</dbReference>
<dbReference type="Gene3D" id="2.130.10.10">
    <property type="entry name" value="YVTN repeat-like/Quinoprotein amine dehydrogenase"/>
    <property type="match status" value="1"/>
</dbReference>
<keyword evidence="6" id="KW-0677">Repeat</keyword>
<dbReference type="CDD" id="cd04301">
    <property type="entry name" value="NAT_SF"/>
    <property type="match status" value="1"/>
</dbReference>
<protein>
    <recommendedName>
        <fullName evidence="11">Beta'-coat protein</fullName>
    </recommendedName>
</protein>
<dbReference type="EMBL" id="JABEBT010000038">
    <property type="protein sequence ID" value="KAF7635773.1"/>
    <property type="molecule type" value="Genomic_DNA"/>
</dbReference>
<feature type="repeat" description="WD" evidence="12">
    <location>
        <begin position="138"/>
        <end position="180"/>
    </location>
</feature>
<dbReference type="OrthoDB" id="2150324at2759"/>
<keyword evidence="5 12" id="KW-0853">WD repeat</keyword>
<dbReference type="FunFam" id="3.40.630.30:FF:000101">
    <property type="entry name" value="N-alpha-acetyltransferase 10"/>
    <property type="match status" value="1"/>
</dbReference>
<sequence>MPLRLDVKRKLLARSDRVKSIDLHPTEPWTLVSLYNGHVHIWNHETQQLVKSFEVCELPVRAAKFIFRKNWIVTGSDDMQLRIFNYNTLERVHQMEAHSDYLRSIAVHPSQPFLLTSSDDMLVKLWDWDDKWKLKQTFEGHTHYVMQLVINPKDNNTFATASLDKTIKVWQLGSSTPNFTLEGHEKGVNCVDYYHGGDKPYLISGADDRLIKIWDYQNKTCVATLDGHAHNVSAVCFHPELPIIVTGSEDATVRIWHANTNRLETTLNYGLERVWCITAQRGSNKIAIGYDEGSVTIKLGREEPAVSMDSTGKLLWAKHTDIQQVNLRASDEQTLEQAQGIDGGNLLSARSSGSLLFYDWDTGHVIRRIEIVAKKVFWSENGDMVAIASDEQLYILRYDSEAVSNKNVNDIGPDGVEEAFEVVGELTESVKTGLWVGFCFIFTTILNRLSYYVGGEVVTIAHLDRPLYLLGYLAKENRLFACDKDHNVVSYKILLSVLEYQTAVMRRDFDSADLILKSIPESQCTRVAQFLEKQGFKKQALAVSKDPQHRFELALSLGDLNVAYELAKQSDSEEKWKQLAHSATIRSELRLAGECLAKARDFGGLLLLASCSGSNKLVSFCYYFNVGESLADPLKYSNLFPGFDQAIELENKETQMDVKMENTWKKNSRKFLMNIRSATCDDLIKMQQCNLLCLPENYQLKYYMYHVLSWPQLSYVAADHKGNIVGYVLAKMEEEADEDPHGHVTSLAVKRTFRRLGIAQKLMDQAARAMIEVYNARYVYLHVRHTNRAALSLYKNTLCFEISDREPKYYADGEDAYLMRRSLIQFAKERDITTNIPSEKS</sequence>
<dbReference type="PROSITE" id="PS50294">
    <property type="entry name" value="WD_REPEATS_REGION"/>
    <property type="match status" value="4"/>
</dbReference>
<keyword evidence="3" id="KW-0813">Transport</keyword>
<dbReference type="InterPro" id="IPR001680">
    <property type="entry name" value="WD40_rpt"/>
</dbReference>
<dbReference type="Gene3D" id="3.40.630.30">
    <property type="match status" value="1"/>
</dbReference>
<dbReference type="InterPro" id="IPR050844">
    <property type="entry name" value="Coatomer_complex_subunit"/>
</dbReference>
<evidence type="ECO:0000256" key="5">
    <source>
        <dbReference type="ARBA" id="ARBA00022574"/>
    </source>
</evidence>
<evidence type="ECO:0000256" key="10">
    <source>
        <dbReference type="ARBA" id="ARBA00023136"/>
    </source>
</evidence>
<evidence type="ECO:0000256" key="8">
    <source>
        <dbReference type="ARBA" id="ARBA00022927"/>
    </source>
</evidence>
<proteinExistence type="predicted"/>
<dbReference type="InterPro" id="IPR006692">
    <property type="entry name" value="Beta-prop_COPA/B_2nd"/>
</dbReference>
<dbReference type="InterPro" id="IPR000182">
    <property type="entry name" value="GNAT_dom"/>
</dbReference>
<dbReference type="PANTHER" id="PTHR19876">
    <property type="entry name" value="COATOMER"/>
    <property type="match status" value="1"/>
</dbReference>